<gene>
    <name evidence="2" type="ORF">C7381_11215</name>
</gene>
<dbReference type="AlphaFoldDB" id="A0A2U1DMU1"/>
<keyword evidence="1" id="KW-0812">Transmembrane</keyword>
<dbReference type="RefSeq" id="WP_116480543.1">
    <property type="nucleotide sequence ID" value="NZ_JBKYKF010000024.1"/>
</dbReference>
<protein>
    <submittedName>
        <fullName evidence="2">Peptidoglycan L-alanyl-D-glutamate endopeptidase CwlK</fullName>
    </submittedName>
</protein>
<proteinExistence type="predicted"/>
<dbReference type="Proteomes" id="UP000245793">
    <property type="component" value="Unassembled WGS sequence"/>
</dbReference>
<comment type="caution">
    <text evidence="2">The sequence shown here is derived from an EMBL/GenBank/DDBJ whole genome shotgun (WGS) entry which is preliminary data.</text>
</comment>
<reference evidence="2 3" key="1">
    <citation type="submission" date="2018-04" db="EMBL/GenBank/DDBJ databases">
        <title>Genomic Encyclopedia of Type Strains, Phase IV (KMG-IV): sequencing the most valuable type-strain genomes for metagenomic binning, comparative biology and taxonomic classification.</title>
        <authorList>
            <person name="Goeker M."/>
        </authorList>
    </citation>
    <scope>NUCLEOTIDE SEQUENCE [LARGE SCALE GENOMIC DNA]</scope>
    <source>
        <strain evidence="2 3">DSM 20705</strain>
    </source>
</reference>
<keyword evidence="1" id="KW-1133">Transmembrane helix</keyword>
<feature type="transmembrane region" description="Helical" evidence="1">
    <location>
        <begin position="38"/>
        <end position="65"/>
    </location>
</feature>
<sequence>MAEIYINEDRRFHTKEIGNSKRGSNKRKRKKRSGNRKLVLIIGIVLILFSIIFIILPKLGVYAYFFDRGEYDESLKDSTEQIREISELTPHTQKLCKEFLIRCENAGLPVIITETYRSQKRQDELFRQGRETDGPVVTWTKNSRHTKRRAFDIAKRGPDPYGDEEFFRKCAEIGKEVGLNPGYFWDDYQDKPHYQLDAWWLP</sequence>
<evidence type="ECO:0000256" key="1">
    <source>
        <dbReference type="SAM" id="Phobius"/>
    </source>
</evidence>
<accession>A0A2U1DMU1</accession>
<dbReference type="Gene3D" id="3.30.1380.10">
    <property type="match status" value="1"/>
</dbReference>
<keyword evidence="3" id="KW-1185">Reference proteome</keyword>
<name>A0A2U1DMU1_9FIRM</name>
<evidence type="ECO:0000313" key="3">
    <source>
        <dbReference type="Proteomes" id="UP000245793"/>
    </source>
</evidence>
<dbReference type="EMBL" id="QEKV01000012">
    <property type="protein sequence ID" value="PVY88990.1"/>
    <property type="molecule type" value="Genomic_DNA"/>
</dbReference>
<organism evidence="2 3">
    <name type="scientific">Ezakiella coagulans</name>
    <dbReference type="NCBI Taxonomy" id="46507"/>
    <lineage>
        <taxon>Bacteria</taxon>
        <taxon>Bacillati</taxon>
        <taxon>Bacillota</taxon>
        <taxon>Tissierellia</taxon>
        <taxon>Ezakiella</taxon>
    </lineage>
</organism>
<dbReference type="CDD" id="cd14845">
    <property type="entry name" value="L-Ala-D-Glu_peptidase_like"/>
    <property type="match status" value="1"/>
</dbReference>
<dbReference type="InterPro" id="IPR009045">
    <property type="entry name" value="Zn_M74/Hedgehog-like"/>
</dbReference>
<dbReference type="SUPFAM" id="SSF55166">
    <property type="entry name" value="Hedgehog/DD-peptidase"/>
    <property type="match status" value="1"/>
</dbReference>
<evidence type="ECO:0000313" key="2">
    <source>
        <dbReference type="EMBL" id="PVY88990.1"/>
    </source>
</evidence>
<keyword evidence="1" id="KW-0472">Membrane</keyword>